<dbReference type="FunFam" id="3.15.10.30:FF:000001">
    <property type="entry name" value="Takeout-like protein 1"/>
    <property type="match status" value="1"/>
</dbReference>
<keyword evidence="6" id="KW-1185">Reference proteome</keyword>
<dbReference type="InterPro" id="IPR010562">
    <property type="entry name" value="Haemolymph_juvenile_hormone-bd"/>
</dbReference>
<protein>
    <submittedName>
        <fullName evidence="5">Uncharacterized protein</fullName>
    </submittedName>
</protein>
<evidence type="ECO:0000256" key="3">
    <source>
        <dbReference type="ARBA" id="ARBA00060902"/>
    </source>
</evidence>
<keyword evidence="1 4" id="KW-0732">Signal</keyword>
<proteinExistence type="inferred from homology"/>
<name>A0A9P0G6H4_9CUCU</name>
<evidence type="ECO:0000313" key="5">
    <source>
        <dbReference type="EMBL" id="CAH1098587.1"/>
    </source>
</evidence>
<evidence type="ECO:0000256" key="4">
    <source>
        <dbReference type="SAM" id="SignalP"/>
    </source>
</evidence>
<reference evidence="5" key="1">
    <citation type="submission" date="2022-01" db="EMBL/GenBank/DDBJ databases">
        <authorList>
            <person name="King R."/>
        </authorList>
    </citation>
    <scope>NUCLEOTIDE SEQUENCE</scope>
</reference>
<dbReference type="InterPro" id="IPR038606">
    <property type="entry name" value="To_sf"/>
</dbReference>
<dbReference type="SMART" id="SM00700">
    <property type="entry name" value="JHBP"/>
    <property type="match status" value="1"/>
</dbReference>
<dbReference type="PANTHER" id="PTHR11008">
    <property type="entry name" value="PROTEIN TAKEOUT-LIKE PROTEIN"/>
    <property type="match status" value="1"/>
</dbReference>
<evidence type="ECO:0000313" key="6">
    <source>
        <dbReference type="Proteomes" id="UP001153636"/>
    </source>
</evidence>
<evidence type="ECO:0000256" key="1">
    <source>
        <dbReference type="ARBA" id="ARBA00022729"/>
    </source>
</evidence>
<dbReference type="Pfam" id="PF06585">
    <property type="entry name" value="JHBP"/>
    <property type="match status" value="1"/>
</dbReference>
<dbReference type="GO" id="GO:0007623">
    <property type="term" value="P:circadian rhythm"/>
    <property type="evidence" value="ECO:0007669"/>
    <property type="project" value="UniProtKB-ARBA"/>
</dbReference>
<evidence type="ECO:0000256" key="2">
    <source>
        <dbReference type="ARBA" id="ARBA00023108"/>
    </source>
</evidence>
<feature type="chain" id="PRO_5040252671" evidence="4">
    <location>
        <begin position="19"/>
        <end position="241"/>
    </location>
</feature>
<accession>A0A9P0G6H4</accession>
<keyword evidence="2" id="KW-0090">Biological rhythms</keyword>
<feature type="signal peptide" evidence="4">
    <location>
        <begin position="1"/>
        <end position="18"/>
    </location>
</feature>
<dbReference type="OrthoDB" id="7419171at2759"/>
<dbReference type="GO" id="GO:0005615">
    <property type="term" value="C:extracellular space"/>
    <property type="evidence" value="ECO:0007669"/>
    <property type="project" value="TreeGrafter"/>
</dbReference>
<gene>
    <name evidence="5" type="ORF">PSYICH_LOCUS333</name>
</gene>
<sequence length="241" mass="27038">MNLLCSLFIATLIGVVIAKKLPSYLQPCPKSEKEAGPCIIKNVKILQPKMEKGIPELLIPALNPLILSKANLETDKIRAVFKDSKLYNLHMFELKKLTLDLGTLDVDIAINFPAIYTNAEYSLNGKILVLEINSKGRAEGNFTDLSAEFKGKMELYDKNGKKHLKIAKTDIDLTIKNASMYFSDLFPNNEELTINANKVLNENALEVIKDFMPVLTEVIKSIVIGITNNIFQKFSFDELFP</sequence>
<dbReference type="Proteomes" id="UP001153636">
    <property type="component" value="Chromosome 1"/>
</dbReference>
<comment type="similarity">
    <text evidence="3">Belongs to the TO family.</text>
</comment>
<dbReference type="Gene3D" id="3.15.10.30">
    <property type="entry name" value="Haemolymph juvenile hormone binding protein"/>
    <property type="match status" value="1"/>
</dbReference>
<organism evidence="5 6">
    <name type="scientific">Psylliodes chrysocephalus</name>
    <dbReference type="NCBI Taxonomy" id="3402493"/>
    <lineage>
        <taxon>Eukaryota</taxon>
        <taxon>Metazoa</taxon>
        <taxon>Ecdysozoa</taxon>
        <taxon>Arthropoda</taxon>
        <taxon>Hexapoda</taxon>
        <taxon>Insecta</taxon>
        <taxon>Pterygota</taxon>
        <taxon>Neoptera</taxon>
        <taxon>Endopterygota</taxon>
        <taxon>Coleoptera</taxon>
        <taxon>Polyphaga</taxon>
        <taxon>Cucujiformia</taxon>
        <taxon>Chrysomeloidea</taxon>
        <taxon>Chrysomelidae</taxon>
        <taxon>Galerucinae</taxon>
        <taxon>Alticini</taxon>
        <taxon>Psylliodes</taxon>
    </lineage>
</organism>
<dbReference type="AlphaFoldDB" id="A0A9P0G6H4"/>
<dbReference type="EMBL" id="OV651813">
    <property type="protein sequence ID" value="CAH1098587.1"/>
    <property type="molecule type" value="Genomic_DNA"/>
</dbReference>
<dbReference type="PANTHER" id="PTHR11008:SF14">
    <property type="entry name" value="CIRCADIAN CLOCK-CONTROLLED PROTEIN-LIKE PROTEIN"/>
    <property type="match status" value="1"/>
</dbReference>